<keyword evidence="2" id="KW-0732">Signal</keyword>
<dbReference type="AlphaFoldDB" id="A0A3L6T810"/>
<feature type="region of interest" description="Disordered" evidence="1">
    <location>
        <begin position="31"/>
        <end position="59"/>
    </location>
</feature>
<evidence type="ECO:0000256" key="2">
    <source>
        <dbReference type="SAM" id="SignalP"/>
    </source>
</evidence>
<dbReference type="Proteomes" id="UP000275267">
    <property type="component" value="Unassembled WGS sequence"/>
</dbReference>
<feature type="compositionally biased region" description="Low complexity" evidence="1">
    <location>
        <begin position="31"/>
        <end position="46"/>
    </location>
</feature>
<gene>
    <name evidence="3" type="ORF">C2845_PM03G28970</name>
</gene>
<feature type="compositionally biased region" description="Basic residues" evidence="1">
    <location>
        <begin position="47"/>
        <end position="58"/>
    </location>
</feature>
<reference evidence="4" key="1">
    <citation type="journal article" date="2019" name="Nat. Commun.">
        <title>The genome of broomcorn millet.</title>
        <authorList>
            <person name="Zou C."/>
            <person name="Miki D."/>
            <person name="Li D."/>
            <person name="Tang Q."/>
            <person name="Xiao L."/>
            <person name="Rajput S."/>
            <person name="Deng P."/>
            <person name="Jia W."/>
            <person name="Huang R."/>
            <person name="Zhang M."/>
            <person name="Sun Y."/>
            <person name="Hu J."/>
            <person name="Fu X."/>
            <person name="Schnable P.S."/>
            <person name="Li F."/>
            <person name="Zhang H."/>
            <person name="Feng B."/>
            <person name="Zhu X."/>
            <person name="Liu R."/>
            <person name="Schnable J.C."/>
            <person name="Zhu J.-K."/>
            <person name="Zhang H."/>
        </authorList>
    </citation>
    <scope>NUCLEOTIDE SEQUENCE [LARGE SCALE GENOMIC DNA]</scope>
</reference>
<dbReference type="EMBL" id="PQIB02000002">
    <property type="protein sequence ID" value="RLN34435.1"/>
    <property type="molecule type" value="Genomic_DNA"/>
</dbReference>
<protein>
    <submittedName>
        <fullName evidence="3">Uncharacterized protein</fullName>
    </submittedName>
</protein>
<accession>A0A3L6T810</accession>
<evidence type="ECO:0000256" key="1">
    <source>
        <dbReference type="SAM" id="MobiDB-lite"/>
    </source>
</evidence>
<organism evidence="3 4">
    <name type="scientific">Panicum miliaceum</name>
    <name type="common">Proso millet</name>
    <name type="synonym">Broomcorn millet</name>
    <dbReference type="NCBI Taxonomy" id="4540"/>
    <lineage>
        <taxon>Eukaryota</taxon>
        <taxon>Viridiplantae</taxon>
        <taxon>Streptophyta</taxon>
        <taxon>Embryophyta</taxon>
        <taxon>Tracheophyta</taxon>
        <taxon>Spermatophyta</taxon>
        <taxon>Magnoliopsida</taxon>
        <taxon>Liliopsida</taxon>
        <taxon>Poales</taxon>
        <taxon>Poaceae</taxon>
        <taxon>PACMAD clade</taxon>
        <taxon>Panicoideae</taxon>
        <taxon>Panicodae</taxon>
        <taxon>Paniceae</taxon>
        <taxon>Panicinae</taxon>
        <taxon>Panicum</taxon>
        <taxon>Panicum sect. Panicum</taxon>
    </lineage>
</organism>
<comment type="caution">
    <text evidence="3">The sequence shown here is derived from an EMBL/GenBank/DDBJ whole genome shotgun (WGS) entry which is preliminary data.</text>
</comment>
<evidence type="ECO:0000313" key="4">
    <source>
        <dbReference type="Proteomes" id="UP000275267"/>
    </source>
</evidence>
<feature type="chain" id="PRO_5018188070" evidence="2">
    <location>
        <begin position="23"/>
        <end position="129"/>
    </location>
</feature>
<proteinExistence type="predicted"/>
<name>A0A3L6T810_PANMI</name>
<keyword evidence="4" id="KW-1185">Reference proteome</keyword>
<evidence type="ECO:0000313" key="3">
    <source>
        <dbReference type="EMBL" id="RLN34435.1"/>
    </source>
</evidence>
<feature type="signal peptide" evidence="2">
    <location>
        <begin position="1"/>
        <end position="22"/>
    </location>
</feature>
<sequence>MLLTTLFGAGAALLGWQHLPLASQIWSKVHSLSSPSSPSQIPSSPSRGHRLARPRRRRDGPLALARPQYGLDAAFRAPRGHSEWRPCRVRGRRRHSGPCPRAACPFYEAACWRLWDAASCWRLWDAALI</sequence>